<evidence type="ECO:0008006" key="3">
    <source>
        <dbReference type="Google" id="ProtNLM"/>
    </source>
</evidence>
<dbReference type="EMBL" id="BNEC01000005">
    <property type="protein sequence ID" value="GHI70570.1"/>
    <property type="molecule type" value="Genomic_DNA"/>
</dbReference>
<evidence type="ECO:0000313" key="1">
    <source>
        <dbReference type="EMBL" id="GHI70570.1"/>
    </source>
</evidence>
<sequence length="152" mass="17047">MPAYHALMPAIRIVHRTSLAPVEAWPKLTDWERHGAQVPLTRTIMETAPPTRVGTIFTARTGVSRITFDDRMEVVEWRPPAEDLPGLVRLEKRGRSVTGWAEIEIRPLAAGGAEIHWREELRLRGLPRALDPVVAAAGRLLFGRALARLLRP</sequence>
<proteinExistence type="predicted"/>
<evidence type="ECO:0000313" key="2">
    <source>
        <dbReference type="Proteomes" id="UP000613974"/>
    </source>
</evidence>
<protein>
    <recommendedName>
        <fullName evidence="3">SRPBCC family protein</fullName>
    </recommendedName>
</protein>
<dbReference type="Gene3D" id="3.30.530.20">
    <property type="match status" value="1"/>
</dbReference>
<name>A0ABQ3SR33_9ACTN</name>
<accession>A0ABQ3SR33</accession>
<dbReference type="InterPro" id="IPR023393">
    <property type="entry name" value="START-like_dom_sf"/>
</dbReference>
<dbReference type="SUPFAM" id="SSF55961">
    <property type="entry name" value="Bet v1-like"/>
    <property type="match status" value="1"/>
</dbReference>
<reference evidence="2" key="1">
    <citation type="submission" date="2023-07" db="EMBL/GenBank/DDBJ databases">
        <title>Whole genome shotgun sequence of Streptomyces nojiriensis NBRC 13794.</title>
        <authorList>
            <person name="Komaki H."/>
            <person name="Tamura T."/>
        </authorList>
    </citation>
    <scope>NUCLEOTIDE SEQUENCE [LARGE SCALE GENOMIC DNA]</scope>
    <source>
        <strain evidence="2">NBRC 13794</strain>
    </source>
</reference>
<gene>
    <name evidence="1" type="ORF">Snoj_44880</name>
</gene>
<comment type="caution">
    <text evidence="1">The sequence shown here is derived from an EMBL/GenBank/DDBJ whole genome shotgun (WGS) entry which is preliminary data.</text>
</comment>
<keyword evidence="2" id="KW-1185">Reference proteome</keyword>
<dbReference type="Proteomes" id="UP000613974">
    <property type="component" value="Unassembled WGS sequence"/>
</dbReference>
<organism evidence="1 2">
    <name type="scientific">Streptomyces nojiriensis</name>
    <dbReference type="NCBI Taxonomy" id="66374"/>
    <lineage>
        <taxon>Bacteria</taxon>
        <taxon>Bacillati</taxon>
        <taxon>Actinomycetota</taxon>
        <taxon>Actinomycetes</taxon>
        <taxon>Kitasatosporales</taxon>
        <taxon>Streptomycetaceae</taxon>
        <taxon>Streptomyces</taxon>
    </lineage>
</organism>